<keyword evidence="2" id="KW-1185">Reference proteome</keyword>
<accession>A0A151NZ32</accession>
<dbReference type="EMBL" id="AKHW03001485">
    <property type="protein sequence ID" value="KYO42146.1"/>
    <property type="molecule type" value="Genomic_DNA"/>
</dbReference>
<name>A0A151NZ32_ALLMI</name>
<evidence type="ECO:0000313" key="2">
    <source>
        <dbReference type="Proteomes" id="UP000050525"/>
    </source>
</evidence>
<protein>
    <submittedName>
        <fullName evidence="1">Uncharacterized protein</fullName>
    </submittedName>
</protein>
<gene>
    <name evidence="1" type="ORF">Y1Q_0002777</name>
</gene>
<dbReference type="Proteomes" id="UP000050525">
    <property type="component" value="Unassembled WGS sequence"/>
</dbReference>
<sequence length="96" mass="10648">MQRALFTVASTHFYLWAKETLHSKKYLPGGSVAATSAVNSQQKIFYQQCLGEQLLSGEESRMEWTWSISSWMSPCGVCMGRSTGEGFAAATSTWLN</sequence>
<evidence type="ECO:0000313" key="1">
    <source>
        <dbReference type="EMBL" id="KYO42146.1"/>
    </source>
</evidence>
<organism evidence="1 2">
    <name type="scientific">Alligator mississippiensis</name>
    <name type="common">American alligator</name>
    <dbReference type="NCBI Taxonomy" id="8496"/>
    <lineage>
        <taxon>Eukaryota</taxon>
        <taxon>Metazoa</taxon>
        <taxon>Chordata</taxon>
        <taxon>Craniata</taxon>
        <taxon>Vertebrata</taxon>
        <taxon>Euteleostomi</taxon>
        <taxon>Archelosauria</taxon>
        <taxon>Archosauria</taxon>
        <taxon>Crocodylia</taxon>
        <taxon>Alligatoridae</taxon>
        <taxon>Alligatorinae</taxon>
        <taxon>Alligator</taxon>
    </lineage>
</organism>
<dbReference type="AlphaFoldDB" id="A0A151NZ32"/>
<proteinExistence type="predicted"/>
<reference evidence="1 2" key="1">
    <citation type="journal article" date="2012" name="Genome Biol.">
        <title>Sequencing three crocodilian genomes to illuminate the evolution of archosaurs and amniotes.</title>
        <authorList>
            <person name="St John J.A."/>
            <person name="Braun E.L."/>
            <person name="Isberg S.R."/>
            <person name="Miles L.G."/>
            <person name="Chong A.Y."/>
            <person name="Gongora J."/>
            <person name="Dalzell P."/>
            <person name="Moran C."/>
            <person name="Bed'hom B."/>
            <person name="Abzhanov A."/>
            <person name="Burgess S.C."/>
            <person name="Cooksey A.M."/>
            <person name="Castoe T.A."/>
            <person name="Crawford N.G."/>
            <person name="Densmore L.D."/>
            <person name="Drew J.C."/>
            <person name="Edwards S.V."/>
            <person name="Faircloth B.C."/>
            <person name="Fujita M.K."/>
            <person name="Greenwold M.J."/>
            <person name="Hoffmann F.G."/>
            <person name="Howard J.M."/>
            <person name="Iguchi T."/>
            <person name="Janes D.E."/>
            <person name="Khan S.Y."/>
            <person name="Kohno S."/>
            <person name="de Koning A.J."/>
            <person name="Lance S.L."/>
            <person name="McCarthy F.M."/>
            <person name="McCormack J.E."/>
            <person name="Merchant M.E."/>
            <person name="Peterson D.G."/>
            <person name="Pollock D.D."/>
            <person name="Pourmand N."/>
            <person name="Raney B.J."/>
            <person name="Roessler K.A."/>
            <person name="Sanford J.R."/>
            <person name="Sawyer R.H."/>
            <person name="Schmidt C.J."/>
            <person name="Triplett E.W."/>
            <person name="Tuberville T.D."/>
            <person name="Venegas-Anaya M."/>
            <person name="Howard J.T."/>
            <person name="Jarvis E.D."/>
            <person name="Guillette L.J.Jr."/>
            <person name="Glenn T.C."/>
            <person name="Green R.E."/>
            <person name="Ray D.A."/>
        </authorList>
    </citation>
    <scope>NUCLEOTIDE SEQUENCE [LARGE SCALE GENOMIC DNA]</scope>
    <source>
        <strain evidence="1">KSC_2009_1</strain>
    </source>
</reference>
<comment type="caution">
    <text evidence="1">The sequence shown here is derived from an EMBL/GenBank/DDBJ whole genome shotgun (WGS) entry which is preliminary data.</text>
</comment>